<evidence type="ECO:0000256" key="3">
    <source>
        <dbReference type="ARBA" id="ARBA00022763"/>
    </source>
</evidence>
<accession>A0ABW3HPG4</accession>
<comment type="caution">
    <text evidence="9">The sequence shown here is derived from an EMBL/GenBank/DDBJ whole genome shotgun (WGS) entry which is preliminary data.</text>
</comment>
<comment type="similarity">
    <text evidence="1 8">Belongs to the SOS response-associated peptidase family.</text>
</comment>
<reference evidence="10" key="1">
    <citation type="journal article" date="2019" name="Int. J. Syst. Evol. Microbiol.">
        <title>The Global Catalogue of Microorganisms (GCM) 10K type strain sequencing project: providing services to taxonomists for standard genome sequencing and annotation.</title>
        <authorList>
            <consortium name="The Broad Institute Genomics Platform"/>
            <consortium name="The Broad Institute Genome Sequencing Center for Infectious Disease"/>
            <person name="Wu L."/>
            <person name="Ma J."/>
        </authorList>
    </citation>
    <scope>NUCLEOTIDE SEQUENCE [LARGE SCALE GENOMIC DNA]</scope>
    <source>
        <strain evidence="10">CCUG 59129</strain>
    </source>
</reference>
<evidence type="ECO:0000313" key="10">
    <source>
        <dbReference type="Proteomes" id="UP001596989"/>
    </source>
</evidence>
<keyword evidence="6" id="KW-0238">DNA-binding</keyword>
<proteinExistence type="inferred from homology"/>
<evidence type="ECO:0000256" key="5">
    <source>
        <dbReference type="ARBA" id="ARBA00023124"/>
    </source>
</evidence>
<evidence type="ECO:0000256" key="1">
    <source>
        <dbReference type="ARBA" id="ARBA00008136"/>
    </source>
</evidence>
<dbReference type="PANTHER" id="PTHR13604:SF0">
    <property type="entry name" value="ABASIC SITE PROCESSING PROTEIN HMCES"/>
    <property type="match status" value="1"/>
</dbReference>
<dbReference type="InterPro" id="IPR036590">
    <property type="entry name" value="SRAP-like"/>
</dbReference>
<keyword evidence="5" id="KW-0190">Covalent protein-DNA linkage</keyword>
<evidence type="ECO:0000256" key="2">
    <source>
        <dbReference type="ARBA" id="ARBA00022670"/>
    </source>
</evidence>
<dbReference type="RefSeq" id="WP_377563508.1">
    <property type="nucleotide sequence ID" value="NZ_JBHTJZ010000009.1"/>
</dbReference>
<organism evidence="9 10">
    <name type="scientific">Paenibacillus chungangensis</name>
    <dbReference type="NCBI Taxonomy" id="696535"/>
    <lineage>
        <taxon>Bacteria</taxon>
        <taxon>Bacillati</taxon>
        <taxon>Bacillota</taxon>
        <taxon>Bacilli</taxon>
        <taxon>Bacillales</taxon>
        <taxon>Paenibacillaceae</taxon>
        <taxon>Paenibacillus</taxon>
    </lineage>
</organism>
<keyword evidence="4 8" id="KW-0378">Hydrolase</keyword>
<keyword evidence="3" id="KW-0227">DNA damage</keyword>
<dbReference type="InterPro" id="IPR003738">
    <property type="entry name" value="SRAP"/>
</dbReference>
<sequence>MCGRYTITITLEELMTRYGVIDTNVPWHRPRYNVAPGQLVPAIIHDGEKNRLGQLKWGLVPPWAPDAKIGFKMINARAETAAGKPAFREAFRRKRCIIPADGFYEWKKTKHGKQPMRIIAKERPLFSMAGLYETWRAPDGSKLATCTILTTEPNHLVAPIHDRMPVILQAQDEALWLDRGTGLEQLSLLMKPYPAEEMTAYPVGQAVGSVRHDDATLIEPRHEDEQMELW</sequence>
<evidence type="ECO:0000256" key="4">
    <source>
        <dbReference type="ARBA" id="ARBA00022801"/>
    </source>
</evidence>
<dbReference type="Gene3D" id="3.90.1680.10">
    <property type="entry name" value="SOS response associated peptidase-like"/>
    <property type="match status" value="1"/>
</dbReference>
<dbReference type="SUPFAM" id="SSF143081">
    <property type="entry name" value="BB1717-like"/>
    <property type="match status" value="1"/>
</dbReference>
<protein>
    <recommendedName>
        <fullName evidence="8">Abasic site processing protein</fullName>
        <ecNumber evidence="8">3.4.-.-</ecNumber>
    </recommendedName>
</protein>
<gene>
    <name evidence="9" type="ORF">ACFQ2I_08345</name>
</gene>
<evidence type="ECO:0000256" key="6">
    <source>
        <dbReference type="ARBA" id="ARBA00023125"/>
    </source>
</evidence>
<evidence type="ECO:0000256" key="7">
    <source>
        <dbReference type="ARBA" id="ARBA00023239"/>
    </source>
</evidence>
<keyword evidence="10" id="KW-1185">Reference proteome</keyword>
<dbReference type="PANTHER" id="PTHR13604">
    <property type="entry name" value="DC12-RELATED"/>
    <property type="match status" value="1"/>
</dbReference>
<dbReference type="GO" id="GO:0016787">
    <property type="term" value="F:hydrolase activity"/>
    <property type="evidence" value="ECO:0007669"/>
    <property type="project" value="UniProtKB-KW"/>
</dbReference>
<dbReference type="EMBL" id="JBHTJZ010000009">
    <property type="protein sequence ID" value="MFD0959399.1"/>
    <property type="molecule type" value="Genomic_DNA"/>
</dbReference>
<keyword evidence="2 8" id="KW-0645">Protease</keyword>
<evidence type="ECO:0000313" key="9">
    <source>
        <dbReference type="EMBL" id="MFD0959399.1"/>
    </source>
</evidence>
<evidence type="ECO:0000256" key="8">
    <source>
        <dbReference type="RuleBase" id="RU364100"/>
    </source>
</evidence>
<keyword evidence="7" id="KW-0456">Lyase</keyword>
<dbReference type="Proteomes" id="UP001596989">
    <property type="component" value="Unassembled WGS sequence"/>
</dbReference>
<dbReference type="Pfam" id="PF02586">
    <property type="entry name" value="SRAP"/>
    <property type="match status" value="1"/>
</dbReference>
<dbReference type="EC" id="3.4.-.-" evidence="8"/>
<name>A0ABW3HPG4_9BACL</name>